<evidence type="ECO:0000256" key="1">
    <source>
        <dbReference type="SAM" id="Phobius"/>
    </source>
</evidence>
<dbReference type="RefSeq" id="WP_108884760.1">
    <property type="nucleotide sequence ID" value="NZ_OMOJ01000001.1"/>
</dbReference>
<accession>A0A2R8AQH5</accession>
<reference evidence="3" key="1">
    <citation type="submission" date="2018-03" db="EMBL/GenBank/DDBJ databases">
        <authorList>
            <person name="Rodrigo-Torres L."/>
            <person name="Arahal R. D."/>
            <person name="Lucena T."/>
        </authorList>
    </citation>
    <scope>NUCLEOTIDE SEQUENCE [LARGE SCALE GENOMIC DNA]</scope>
    <source>
        <strain evidence="3">CECT 8871</strain>
    </source>
</reference>
<feature type="transmembrane region" description="Helical" evidence="1">
    <location>
        <begin position="12"/>
        <end position="38"/>
    </location>
</feature>
<dbReference type="AlphaFoldDB" id="A0A2R8AQH5"/>
<dbReference type="Proteomes" id="UP000244904">
    <property type="component" value="Unassembled WGS sequence"/>
</dbReference>
<proteinExistence type="predicted"/>
<keyword evidence="3" id="KW-1185">Reference proteome</keyword>
<keyword evidence="1" id="KW-0472">Membrane</keyword>
<dbReference type="EMBL" id="OMOJ01000001">
    <property type="protein sequence ID" value="SPF78084.1"/>
    <property type="molecule type" value="Genomic_DNA"/>
</dbReference>
<keyword evidence="1" id="KW-0812">Transmembrane</keyword>
<gene>
    <name evidence="2" type="ORF">PRI8871_00674</name>
</gene>
<dbReference type="InterPro" id="IPR025961">
    <property type="entry name" value="Metal_resist"/>
</dbReference>
<organism evidence="2 3">
    <name type="scientific">Pseudoprimorskyibacter insulae</name>
    <dbReference type="NCBI Taxonomy" id="1695997"/>
    <lineage>
        <taxon>Bacteria</taxon>
        <taxon>Pseudomonadati</taxon>
        <taxon>Pseudomonadota</taxon>
        <taxon>Alphaproteobacteria</taxon>
        <taxon>Rhodobacterales</taxon>
        <taxon>Paracoccaceae</taxon>
        <taxon>Pseudoprimorskyibacter</taxon>
    </lineage>
</organism>
<protein>
    <recommendedName>
        <fullName evidence="4">Zinc resistance-associated protein</fullName>
    </recommendedName>
</protein>
<evidence type="ECO:0000313" key="3">
    <source>
        <dbReference type="Proteomes" id="UP000244904"/>
    </source>
</evidence>
<evidence type="ECO:0000313" key="2">
    <source>
        <dbReference type="EMBL" id="SPF78084.1"/>
    </source>
</evidence>
<sequence length="165" mass="18628">MAETEKKSRMGWPLRLVLISSLALNLAVIGLVVGFAAVGRNGAHLPPPPRDAAAPYTKSLDMGQKRDLWKRMQREFEGERPRRTALVGEYREAVEMLRSSPFDPAAFQELMLRQSTRANNRLVAGQRALAEHIAQMSDADRRAYADRLEAELKSFGKRRPDGDRR</sequence>
<keyword evidence="1" id="KW-1133">Transmembrane helix</keyword>
<dbReference type="OrthoDB" id="7865640at2"/>
<evidence type="ECO:0008006" key="4">
    <source>
        <dbReference type="Google" id="ProtNLM"/>
    </source>
</evidence>
<dbReference type="Pfam" id="PF13801">
    <property type="entry name" value="Metal_resist"/>
    <property type="match status" value="1"/>
</dbReference>
<name>A0A2R8AQH5_9RHOB</name>